<evidence type="ECO:0000256" key="5">
    <source>
        <dbReference type="ARBA" id="ARBA00022842"/>
    </source>
</evidence>
<sequence length="178" mass="19776">MELRVCVGSKNPSKIEGVRRAFQAFFNNVDVKGCAVETGLPPQPIGIEITMRGARIRAEKALKCFSDCDFGVGVEAGFISFGEVFYDVQVTYIVDRNGFASYGFSPAFPIPKKFAELIIKGVFKELEEVVDNFYGTKNIGEKGGFIKLLTKGVVRREDLTYYSVIAALIPFINKDVYM</sequence>
<evidence type="ECO:0000259" key="11">
    <source>
        <dbReference type="Pfam" id="PF01931"/>
    </source>
</evidence>
<comment type="cofactor">
    <cofactor evidence="10">
        <name>Mg(2+)</name>
        <dbReference type="ChEBI" id="CHEBI:18420"/>
    </cofactor>
    <cofactor evidence="10">
        <name>Mn(2+)</name>
        <dbReference type="ChEBI" id="CHEBI:29035"/>
    </cofactor>
    <text evidence="10">Binds 1 divalent metal cation per subunit; can use either Mg(2+) or Mn(2+).</text>
</comment>
<dbReference type="FunFam" id="3.90.950.10:FF:000002">
    <property type="entry name" value="Inosine/xanthosine triphosphatase"/>
    <property type="match status" value="1"/>
</dbReference>
<dbReference type="HAMAP" id="MF_00648">
    <property type="entry name" value="Non_canon_purine_NTPase_YjjX"/>
    <property type="match status" value="1"/>
</dbReference>
<keyword evidence="4 10" id="KW-0378">Hydrolase</keyword>
<dbReference type="Gene3D" id="3.90.950.10">
    <property type="match status" value="1"/>
</dbReference>
<evidence type="ECO:0000256" key="4">
    <source>
        <dbReference type="ARBA" id="ARBA00022801"/>
    </source>
</evidence>
<evidence type="ECO:0000256" key="1">
    <source>
        <dbReference type="ARBA" id="ARBA00001936"/>
    </source>
</evidence>
<comment type="similarity">
    <text evidence="10">Belongs to the YjjX NTPase family.</text>
</comment>
<evidence type="ECO:0000256" key="8">
    <source>
        <dbReference type="ARBA" id="ARBA00048174"/>
    </source>
</evidence>
<dbReference type="GO" id="GO:0103023">
    <property type="term" value="F:ITPase activity"/>
    <property type="evidence" value="ECO:0007669"/>
    <property type="project" value="UniProtKB-EC"/>
</dbReference>
<feature type="domain" description="Non-canonical purine NTP phosphatase/PRRC1" evidence="11">
    <location>
        <begin position="8"/>
        <end position="172"/>
    </location>
</feature>
<feature type="binding site" evidence="10">
    <location>
        <position position="37"/>
    </location>
    <ligand>
        <name>Mg(2+)</name>
        <dbReference type="ChEBI" id="CHEBI:18420"/>
    </ligand>
</feature>
<name>A0ABD4Z6D1_9CREN</name>
<keyword evidence="5 10" id="KW-0460">Magnesium</keyword>
<dbReference type="PANTHER" id="PTHR34699:SF2">
    <property type="entry name" value="NON-CANONICAL PURINE NTP PHOSPHATASE_PRRC1 DOMAIN-CONTAINING PROTEIN"/>
    <property type="match status" value="1"/>
</dbReference>
<evidence type="ECO:0000256" key="10">
    <source>
        <dbReference type="HAMAP-Rule" id="MF_00648"/>
    </source>
</evidence>
<comment type="caution">
    <text evidence="12">The sequence shown here is derived from an EMBL/GenBank/DDBJ whole genome shotgun (WGS) entry which is preliminary data.</text>
</comment>
<dbReference type="RefSeq" id="WP_285273649.1">
    <property type="nucleotide sequence ID" value="NZ_JASNVW010000002.1"/>
</dbReference>
<dbReference type="EMBL" id="JASNVW010000002">
    <property type="protein sequence ID" value="MDK6028674.1"/>
    <property type="molecule type" value="Genomic_DNA"/>
</dbReference>
<evidence type="ECO:0000313" key="13">
    <source>
        <dbReference type="Proteomes" id="UP001529235"/>
    </source>
</evidence>
<evidence type="ECO:0000256" key="3">
    <source>
        <dbReference type="ARBA" id="ARBA00022741"/>
    </source>
</evidence>
<keyword evidence="7 10" id="KW-0464">Manganese</keyword>
<keyword evidence="2 10" id="KW-0479">Metal-binding</keyword>
<comment type="function">
    <text evidence="10">Phosphatase that hydrolyzes non-canonical purine nucleotides such as XTP and ITP to their respective diphosphate derivatives. Probably excludes non-canonical purines from DNA/RNA precursor pool, thus preventing their incorporation into DNA/RNA and avoiding chromosomal lesions.</text>
</comment>
<dbReference type="AlphaFoldDB" id="A0ABD4Z6D1"/>
<evidence type="ECO:0000313" key="12">
    <source>
        <dbReference type="EMBL" id="MDK6028674.1"/>
    </source>
</evidence>
<dbReference type="InterPro" id="IPR002786">
    <property type="entry name" value="Non_canon_purine_NTPase"/>
</dbReference>
<evidence type="ECO:0000256" key="7">
    <source>
        <dbReference type="ARBA" id="ARBA00023211"/>
    </source>
</evidence>
<comment type="cofactor">
    <cofactor evidence="1">
        <name>Mn(2+)</name>
        <dbReference type="ChEBI" id="CHEBI:29035"/>
    </cofactor>
</comment>
<dbReference type="NCBIfam" id="TIGR00258">
    <property type="entry name" value="inosine/xanthosine triphosphatase"/>
    <property type="match status" value="1"/>
</dbReference>
<dbReference type="GO" id="GO:0046872">
    <property type="term" value="F:metal ion binding"/>
    <property type="evidence" value="ECO:0007669"/>
    <property type="project" value="UniProtKB-KW"/>
</dbReference>
<keyword evidence="13" id="KW-1185">Reference proteome</keyword>
<comment type="catalytic activity">
    <reaction evidence="9 10">
        <text>XTP + H2O = XDP + phosphate + H(+)</text>
        <dbReference type="Rhea" id="RHEA:28406"/>
        <dbReference type="ChEBI" id="CHEBI:15377"/>
        <dbReference type="ChEBI" id="CHEBI:15378"/>
        <dbReference type="ChEBI" id="CHEBI:43474"/>
        <dbReference type="ChEBI" id="CHEBI:59884"/>
        <dbReference type="ChEBI" id="CHEBI:61314"/>
        <dbReference type="EC" id="3.6.1.73"/>
    </reaction>
</comment>
<evidence type="ECO:0000256" key="6">
    <source>
        <dbReference type="ARBA" id="ARBA00023080"/>
    </source>
</evidence>
<dbReference type="InterPro" id="IPR029001">
    <property type="entry name" value="ITPase-like_fam"/>
</dbReference>
<dbReference type="InterPro" id="IPR050299">
    <property type="entry name" value="YjjX_NTPase"/>
</dbReference>
<dbReference type="InterPro" id="IPR026533">
    <property type="entry name" value="NTPase/PRRC1"/>
</dbReference>
<dbReference type="SUPFAM" id="SSF52972">
    <property type="entry name" value="ITPase-like"/>
    <property type="match status" value="1"/>
</dbReference>
<dbReference type="PANTHER" id="PTHR34699">
    <property type="match status" value="1"/>
</dbReference>
<feature type="binding site" evidence="10">
    <location>
        <position position="67"/>
    </location>
    <ligand>
        <name>Mg(2+)</name>
        <dbReference type="ChEBI" id="CHEBI:18420"/>
    </ligand>
</feature>
<dbReference type="EC" id="3.6.1.73" evidence="10"/>
<comment type="caution">
    <text evidence="10">Lacks conserved residue(s) required for the propagation of feature annotation.</text>
</comment>
<dbReference type="GO" id="GO:0009117">
    <property type="term" value="P:nucleotide metabolic process"/>
    <property type="evidence" value="ECO:0007669"/>
    <property type="project" value="UniProtKB-KW"/>
</dbReference>
<keyword evidence="6 10" id="KW-0546">Nucleotide metabolism</keyword>
<proteinExistence type="inferred from homology"/>
<gene>
    <name evidence="12" type="primary">yjjX</name>
    <name evidence="12" type="ORF">QPL79_04805</name>
</gene>
<accession>A0ABD4Z6D1</accession>
<organism evidence="12 13">
    <name type="scientific">Ignisphaera cupida</name>
    <dbReference type="NCBI Taxonomy" id="3050454"/>
    <lineage>
        <taxon>Archaea</taxon>
        <taxon>Thermoproteota</taxon>
        <taxon>Thermoprotei</taxon>
        <taxon>Desulfurococcales</taxon>
        <taxon>Desulfurococcaceae</taxon>
        <taxon>Ignisphaera</taxon>
    </lineage>
</organism>
<dbReference type="Proteomes" id="UP001529235">
    <property type="component" value="Unassembled WGS sequence"/>
</dbReference>
<dbReference type="Pfam" id="PF01931">
    <property type="entry name" value="NTPase_I-T"/>
    <property type="match status" value="1"/>
</dbReference>
<dbReference type="GO" id="GO:0000166">
    <property type="term" value="F:nucleotide binding"/>
    <property type="evidence" value="ECO:0007669"/>
    <property type="project" value="UniProtKB-KW"/>
</dbReference>
<comment type="subunit">
    <text evidence="10">Homodimer.</text>
</comment>
<evidence type="ECO:0000256" key="2">
    <source>
        <dbReference type="ARBA" id="ARBA00022723"/>
    </source>
</evidence>
<comment type="catalytic activity">
    <reaction evidence="8 10">
        <text>ITP + H2O = IDP + phosphate + H(+)</text>
        <dbReference type="Rhea" id="RHEA:28330"/>
        <dbReference type="ChEBI" id="CHEBI:15377"/>
        <dbReference type="ChEBI" id="CHEBI:15378"/>
        <dbReference type="ChEBI" id="CHEBI:43474"/>
        <dbReference type="ChEBI" id="CHEBI:58280"/>
        <dbReference type="ChEBI" id="CHEBI:61402"/>
        <dbReference type="EC" id="3.6.1.73"/>
    </reaction>
</comment>
<protein>
    <recommendedName>
        <fullName evidence="10">Probable inosine/xanthosine triphosphatase</fullName>
        <shortName evidence="10">ITPase/XTPase</shortName>
        <ecNumber evidence="10">3.6.1.73</ecNumber>
    </recommendedName>
    <alternativeName>
        <fullName evidence="10">Non-canonical purine NTP phosphatase</fullName>
    </alternativeName>
    <alternativeName>
        <fullName evidence="10">Non-standard purine NTP phosphatase</fullName>
    </alternativeName>
    <alternativeName>
        <fullName evidence="10">Nucleoside-triphosphate phosphatase</fullName>
        <shortName evidence="10">NTPase</shortName>
    </alternativeName>
</protein>
<reference evidence="12 13" key="1">
    <citation type="submission" date="2023-05" db="EMBL/GenBank/DDBJ databases">
        <title>A new hyperthermophilic archaea 'Ignisphaera cupida' sp. nov. and description of the family 'Ignisphaeraceae' fam. nov.</title>
        <authorList>
            <person name="Podosokorskaya O.A."/>
            <person name="Elcheninov A.G."/>
            <person name="Klukina A."/>
            <person name="Merkel A.Y."/>
        </authorList>
    </citation>
    <scope>NUCLEOTIDE SEQUENCE [LARGE SCALE GENOMIC DNA]</scope>
    <source>
        <strain evidence="12 13">4213-co</strain>
    </source>
</reference>
<evidence type="ECO:0000256" key="9">
    <source>
        <dbReference type="ARBA" id="ARBA00048781"/>
    </source>
</evidence>
<keyword evidence="3 10" id="KW-0547">Nucleotide-binding</keyword>